<sequence length="77" mass="9017">MLNHLLNNQFSIILSGFIDCIAQFRGLVDDLNSDGGTKTRRFNNYRIAKFINLRDQLILVFFKFMSVEPQPVADRYF</sequence>
<accession>A0A645HJC3</accession>
<proteinExistence type="predicted"/>
<evidence type="ECO:0000313" key="1">
    <source>
        <dbReference type="EMBL" id="MPN39121.1"/>
    </source>
</evidence>
<reference evidence="1" key="1">
    <citation type="submission" date="2019-08" db="EMBL/GenBank/DDBJ databases">
        <authorList>
            <person name="Kucharzyk K."/>
            <person name="Murdoch R.W."/>
            <person name="Higgins S."/>
            <person name="Loffler F."/>
        </authorList>
    </citation>
    <scope>NUCLEOTIDE SEQUENCE</scope>
</reference>
<name>A0A645HJC3_9ZZZZ</name>
<protein>
    <submittedName>
        <fullName evidence="1">Uncharacterized protein</fullName>
    </submittedName>
</protein>
<dbReference type="EMBL" id="VSSQ01094742">
    <property type="protein sequence ID" value="MPN39121.1"/>
    <property type="molecule type" value="Genomic_DNA"/>
</dbReference>
<gene>
    <name evidence="1" type="ORF">SDC9_186648</name>
</gene>
<organism evidence="1">
    <name type="scientific">bioreactor metagenome</name>
    <dbReference type="NCBI Taxonomy" id="1076179"/>
    <lineage>
        <taxon>unclassified sequences</taxon>
        <taxon>metagenomes</taxon>
        <taxon>ecological metagenomes</taxon>
    </lineage>
</organism>
<dbReference type="AlphaFoldDB" id="A0A645HJC3"/>
<comment type="caution">
    <text evidence="1">The sequence shown here is derived from an EMBL/GenBank/DDBJ whole genome shotgun (WGS) entry which is preliminary data.</text>
</comment>